<organism evidence="2 3">
    <name type="scientific">Pedobacter steynii</name>
    <dbReference type="NCBI Taxonomy" id="430522"/>
    <lineage>
        <taxon>Bacteria</taxon>
        <taxon>Pseudomonadati</taxon>
        <taxon>Bacteroidota</taxon>
        <taxon>Sphingobacteriia</taxon>
        <taxon>Sphingobacteriales</taxon>
        <taxon>Sphingobacteriaceae</taxon>
        <taxon>Pedobacter</taxon>
    </lineage>
</organism>
<dbReference type="AlphaFoldDB" id="A0A1G9NPF1"/>
<name>A0A1G9NPF1_9SPHI</name>
<dbReference type="EMBL" id="FNGY01000002">
    <property type="protein sequence ID" value="SDL88231.1"/>
    <property type="molecule type" value="Genomic_DNA"/>
</dbReference>
<evidence type="ECO:0000259" key="1">
    <source>
        <dbReference type="Pfam" id="PF12867"/>
    </source>
</evidence>
<dbReference type="InterPro" id="IPR024775">
    <property type="entry name" value="DinB-like"/>
</dbReference>
<dbReference type="Pfam" id="PF12867">
    <property type="entry name" value="DinB_2"/>
    <property type="match status" value="1"/>
</dbReference>
<evidence type="ECO:0000313" key="2">
    <source>
        <dbReference type="EMBL" id="SDL88231.1"/>
    </source>
</evidence>
<dbReference type="InterPro" id="IPR034660">
    <property type="entry name" value="DinB/YfiT-like"/>
</dbReference>
<evidence type="ECO:0000313" key="3">
    <source>
        <dbReference type="Proteomes" id="UP000183200"/>
    </source>
</evidence>
<protein>
    <submittedName>
        <fullName evidence="2">DinB superfamily protein</fullName>
    </submittedName>
</protein>
<dbReference type="Gene3D" id="1.20.120.450">
    <property type="entry name" value="dinb family like domain"/>
    <property type="match status" value="1"/>
</dbReference>
<dbReference type="Proteomes" id="UP000183200">
    <property type="component" value="Unassembled WGS sequence"/>
</dbReference>
<sequence>MHVVQKDFNYNPEKMKSIFDNSTRADLIGRINTLDENSTSKWGKMNIYQMLKHCTVYEEMMLGKTRYKRAFIGRLFGRMALKEFIQDRPIRQNVPTLPELKVKINHGDVLAERKKWIALLEEYPNAPCTDIEHSFFGKLTRAQVGILVYKHTDHHLRQFNS</sequence>
<gene>
    <name evidence="2" type="ORF">SAMN05421820_102394</name>
</gene>
<accession>A0A1G9NPF1</accession>
<proteinExistence type="predicted"/>
<feature type="domain" description="DinB-like" evidence="1">
    <location>
        <begin position="24"/>
        <end position="158"/>
    </location>
</feature>
<reference evidence="3" key="1">
    <citation type="submission" date="2016-10" db="EMBL/GenBank/DDBJ databases">
        <authorList>
            <person name="Varghese N."/>
            <person name="Submissions S."/>
        </authorList>
    </citation>
    <scope>NUCLEOTIDE SEQUENCE [LARGE SCALE GENOMIC DNA]</scope>
    <source>
        <strain evidence="3">DSM 19110</strain>
    </source>
</reference>
<keyword evidence="3" id="KW-1185">Reference proteome</keyword>